<gene>
    <name evidence="1" type="ORF">S03H2_34960</name>
</gene>
<accession>X1GR12</accession>
<evidence type="ECO:0000313" key="1">
    <source>
        <dbReference type="EMBL" id="GAH59627.1"/>
    </source>
</evidence>
<dbReference type="AlphaFoldDB" id="X1GR12"/>
<organism evidence="1">
    <name type="scientific">marine sediment metagenome</name>
    <dbReference type="NCBI Taxonomy" id="412755"/>
    <lineage>
        <taxon>unclassified sequences</taxon>
        <taxon>metagenomes</taxon>
        <taxon>ecological metagenomes</taxon>
    </lineage>
</organism>
<proteinExistence type="predicted"/>
<name>X1GR12_9ZZZZ</name>
<sequence>MPLLTDNQITTGFVREERPIFKLFFEEPLPKMAQSYAKGISSITGIPVEKIKKSEPFLKYKDALIR</sequence>
<dbReference type="EMBL" id="BARU01021354">
    <property type="protein sequence ID" value="GAH59627.1"/>
    <property type="molecule type" value="Genomic_DNA"/>
</dbReference>
<protein>
    <submittedName>
        <fullName evidence="1">Uncharacterized protein</fullName>
    </submittedName>
</protein>
<comment type="caution">
    <text evidence="1">The sequence shown here is derived from an EMBL/GenBank/DDBJ whole genome shotgun (WGS) entry which is preliminary data.</text>
</comment>
<reference evidence="1" key="1">
    <citation type="journal article" date="2014" name="Front. Microbiol.">
        <title>High frequency of phylogenetically diverse reductive dehalogenase-homologous genes in deep subseafloor sedimentary metagenomes.</title>
        <authorList>
            <person name="Kawai M."/>
            <person name="Futagami T."/>
            <person name="Toyoda A."/>
            <person name="Takaki Y."/>
            <person name="Nishi S."/>
            <person name="Hori S."/>
            <person name="Arai W."/>
            <person name="Tsubouchi T."/>
            <person name="Morono Y."/>
            <person name="Uchiyama I."/>
            <person name="Ito T."/>
            <person name="Fujiyama A."/>
            <person name="Inagaki F."/>
            <person name="Takami H."/>
        </authorList>
    </citation>
    <scope>NUCLEOTIDE SEQUENCE</scope>
    <source>
        <strain evidence="1">Expedition CK06-06</strain>
    </source>
</reference>